<keyword evidence="3 8" id="KW-0812">Transmembrane</keyword>
<keyword evidence="2 8" id="KW-1003">Cell membrane</keyword>
<evidence type="ECO:0000256" key="3">
    <source>
        <dbReference type="ARBA" id="ARBA00022692"/>
    </source>
</evidence>
<keyword evidence="4 8" id="KW-1133">Transmembrane helix</keyword>
<organism evidence="9 10">
    <name type="scientific">Apolygus lucorum</name>
    <name type="common">Small green plant bug</name>
    <name type="synonym">Lygocoris lucorum</name>
    <dbReference type="NCBI Taxonomy" id="248454"/>
    <lineage>
        <taxon>Eukaryota</taxon>
        <taxon>Metazoa</taxon>
        <taxon>Ecdysozoa</taxon>
        <taxon>Arthropoda</taxon>
        <taxon>Hexapoda</taxon>
        <taxon>Insecta</taxon>
        <taxon>Pterygota</taxon>
        <taxon>Neoptera</taxon>
        <taxon>Paraneoptera</taxon>
        <taxon>Hemiptera</taxon>
        <taxon>Heteroptera</taxon>
        <taxon>Panheteroptera</taxon>
        <taxon>Cimicomorpha</taxon>
        <taxon>Miridae</taxon>
        <taxon>Mirini</taxon>
        <taxon>Apolygus</taxon>
    </lineage>
</organism>
<comment type="similarity">
    <text evidence="8">Belongs to the insect chemoreceptor superfamily. Gustatory receptor (GR) family.</text>
</comment>
<sequence>MIDITLSKMFGTFPVDRRFKVDLILKVFSVGVFLFCASELRACFVLQNLEVGEMVKVILDEIGASMRLMVWLSQLTAVWVKDKSVLNSLHVQNTSTFIGLLASVTICLGFPILEGVLSVSITDFFTYSRFLPAGLTRSVLCLILNQFIVGVNSLTKDFDDRMYPGLFESMVFQKEILKRARKLNEFYKVQLLFCSASLFFTLTCESYYLIARFSETSRPFFSNDIFRMMVLAEESMWFALAFFWLFKLVSSCEKFHEKMDDFNDQIYNAIKKNDLLKTNKKLQLCAIKRPNVIFTACRFFNIGYPLVTSIIAAAATIHLKVVMNGFPILEGVLSTSITDFITYDRFLPAGLTRSVLCLILNQFIVGVNSLTKDFDDRMYPGLFESIAFQKGILKRARELNDFYKVQLLFCSASILFTLTCESYYLLARHSDKSVPMQLSDYFSMIVLVEESMWFAVTIFWLLNLVSSCEKFHEKMDDFNDQIYDAVKRNDLLKKNKKLQLCAIKRPTVTFTACKFFNIGYPLITSIIAAAATYLIILVEFAL</sequence>
<feature type="transmembrane region" description="Helical" evidence="8">
    <location>
        <begin position="189"/>
        <end position="210"/>
    </location>
</feature>
<dbReference type="GO" id="GO:0007165">
    <property type="term" value="P:signal transduction"/>
    <property type="evidence" value="ECO:0007669"/>
    <property type="project" value="UniProtKB-KW"/>
</dbReference>
<reference evidence="9" key="1">
    <citation type="journal article" date="2021" name="Mol. Ecol. Resour.">
        <title>Apolygus lucorum genome provides insights into omnivorousness and mesophyll feeding.</title>
        <authorList>
            <person name="Liu Y."/>
            <person name="Liu H."/>
            <person name="Wang H."/>
            <person name="Huang T."/>
            <person name="Liu B."/>
            <person name="Yang B."/>
            <person name="Yin L."/>
            <person name="Li B."/>
            <person name="Zhang Y."/>
            <person name="Zhang S."/>
            <person name="Jiang F."/>
            <person name="Zhang X."/>
            <person name="Ren Y."/>
            <person name="Wang B."/>
            <person name="Wang S."/>
            <person name="Lu Y."/>
            <person name="Wu K."/>
            <person name="Fan W."/>
            <person name="Wang G."/>
        </authorList>
    </citation>
    <scope>NUCLEOTIDE SEQUENCE</scope>
    <source>
        <strain evidence="9">12Hb</strain>
    </source>
</reference>
<comment type="subcellular location">
    <subcellularLocation>
        <location evidence="1 8">Cell membrane</location>
        <topology evidence="1 8">Multi-pass membrane protein</topology>
    </subcellularLocation>
</comment>
<name>A0A6A4JCA1_APOLU</name>
<dbReference type="GO" id="GO:0007635">
    <property type="term" value="P:chemosensory behavior"/>
    <property type="evidence" value="ECO:0007669"/>
    <property type="project" value="TreeGrafter"/>
</dbReference>
<keyword evidence="7 8" id="KW-0807">Transducer</keyword>
<evidence type="ECO:0000256" key="6">
    <source>
        <dbReference type="ARBA" id="ARBA00023170"/>
    </source>
</evidence>
<feature type="transmembrane region" description="Helical" evidence="8">
    <location>
        <begin position="405"/>
        <end position="426"/>
    </location>
</feature>
<comment type="caution">
    <text evidence="9">The sequence shown here is derived from an EMBL/GenBank/DDBJ whole genome shotgun (WGS) entry which is preliminary data.</text>
</comment>
<dbReference type="PANTHER" id="PTHR21143">
    <property type="entry name" value="INVERTEBRATE GUSTATORY RECEPTOR"/>
    <property type="match status" value="1"/>
</dbReference>
<keyword evidence="5 8" id="KW-0472">Membrane</keyword>
<protein>
    <recommendedName>
        <fullName evidence="8">Gustatory receptor</fullName>
    </recommendedName>
</protein>
<dbReference type="GO" id="GO:0043025">
    <property type="term" value="C:neuronal cell body"/>
    <property type="evidence" value="ECO:0007669"/>
    <property type="project" value="TreeGrafter"/>
</dbReference>
<evidence type="ECO:0000256" key="8">
    <source>
        <dbReference type="RuleBase" id="RU363108"/>
    </source>
</evidence>
<dbReference type="GO" id="GO:0050909">
    <property type="term" value="P:sensory perception of taste"/>
    <property type="evidence" value="ECO:0007669"/>
    <property type="project" value="InterPro"/>
</dbReference>
<evidence type="ECO:0000256" key="2">
    <source>
        <dbReference type="ARBA" id="ARBA00022475"/>
    </source>
</evidence>
<dbReference type="Pfam" id="PF08395">
    <property type="entry name" value="7tm_7"/>
    <property type="match status" value="2"/>
</dbReference>
<dbReference type="InterPro" id="IPR013604">
    <property type="entry name" value="7TM_chemorcpt"/>
</dbReference>
<keyword evidence="6 8" id="KW-0675">Receptor</keyword>
<evidence type="ECO:0000313" key="10">
    <source>
        <dbReference type="Proteomes" id="UP000466442"/>
    </source>
</evidence>
<dbReference type="GO" id="GO:0008049">
    <property type="term" value="P:male courtship behavior"/>
    <property type="evidence" value="ECO:0007669"/>
    <property type="project" value="TreeGrafter"/>
</dbReference>
<evidence type="ECO:0000313" key="9">
    <source>
        <dbReference type="EMBL" id="KAF6203374.1"/>
    </source>
</evidence>
<comment type="function">
    <text evidence="8">Gustatory receptor which mediates acceptance or avoidance behavior, depending on its substrates.</text>
</comment>
<evidence type="ECO:0000256" key="1">
    <source>
        <dbReference type="ARBA" id="ARBA00004651"/>
    </source>
</evidence>
<dbReference type="EMBL" id="WIXP02000011">
    <property type="protein sequence ID" value="KAF6203374.1"/>
    <property type="molecule type" value="Genomic_DNA"/>
</dbReference>
<dbReference type="GO" id="GO:0030425">
    <property type="term" value="C:dendrite"/>
    <property type="evidence" value="ECO:0007669"/>
    <property type="project" value="TreeGrafter"/>
</dbReference>
<evidence type="ECO:0000256" key="7">
    <source>
        <dbReference type="ARBA" id="ARBA00023224"/>
    </source>
</evidence>
<gene>
    <name evidence="9" type="ORF">GE061_003793</name>
</gene>
<evidence type="ECO:0000256" key="5">
    <source>
        <dbReference type="ARBA" id="ARBA00023136"/>
    </source>
</evidence>
<evidence type="ECO:0000256" key="4">
    <source>
        <dbReference type="ARBA" id="ARBA00022989"/>
    </source>
</evidence>
<feature type="transmembrane region" description="Helical" evidence="8">
    <location>
        <begin position="92"/>
        <end position="113"/>
    </location>
</feature>
<keyword evidence="10" id="KW-1185">Reference proteome</keyword>
<accession>A0A6A4JCA1</accession>
<feature type="transmembrane region" description="Helical" evidence="8">
    <location>
        <begin position="515"/>
        <end position="536"/>
    </location>
</feature>
<proteinExistence type="inferred from homology"/>
<dbReference type="GO" id="GO:0005886">
    <property type="term" value="C:plasma membrane"/>
    <property type="evidence" value="ECO:0007669"/>
    <property type="project" value="UniProtKB-SubCell"/>
</dbReference>
<feature type="transmembrane region" description="Helical" evidence="8">
    <location>
        <begin position="133"/>
        <end position="154"/>
    </location>
</feature>
<dbReference type="Proteomes" id="UP000466442">
    <property type="component" value="Unassembled WGS sequence"/>
</dbReference>
<feature type="transmembrane region" description="Helical" evidence="8">
    <location>
        <begin position="441"/>
        <end position="465"/>
    </location>
</feature>
<feature type="transmembrane region" description="Helical" evidence="8">
    <location>
        <begin position="230"/>
        <end position="249"/>
    </location>
</feature>
<dbReference type="AlphaFoldDB" id="A0A6A4JCA1"/>
<dbReference type="PANTHER" id="PTHR21143:SF104">
    <property type="entry name" value="GUSTATORY RECEPTOR 8A-RELATED"/>
    <property type="match status" value="1"/>
</dbReference>
<dbReference type="GO" id="GO:0030424">
    <property type="term" value="C:axon"/>
    <property type="evidence" value="ECO:0007669"/>
    <property type="project" value="TreeGrafter"/>
</dbReference>